<dbReference type="Pfam" id="PF00378">
    <property type="entry name" value="ECH_1"/>
    <property type="match status" value="1"/>
</dbReference>
<comment type="caution">
    <text evidence="2">The sequence shown here is derived from an EMBL/GenBank/DDBJ whole genome shotgun (WGS) entry which is preliminary data.</text>
</comment>
<evidence type="ECO:0000256" key="1">
    <source>
        <dbReference type="ARBA" id="ARBA00005254"/>
    </source>
</evidence>
<dbReference type="InterPro" id="IPR001753">
    <property type="entry name" value="Enoyl-CoA_hydra/iso"/>
</dbReference>
<gene>
    <name evidence="2" type="primary">menB</name>
    <name evidence="2" type="ORF">GCM10007977_092080</name>
</gene>
<dbReference type="RefSeq" id="WP_190256424.1">
    <property type="nucleotide sequence ID" value="NZ_BMPI01000072.1"/>
</dbReference>
<evidence type="ECO:0000313" key="2">
    <source>
        <dbReference type="EMBL" id="GGM76180.1"/>
    </source>
</evidence>
<keyword evidence="3" id="KW-1185">Reference proteome</keyword>
<dbReference type="PANTHER" id="PTHR43113">
    <property type="entry name" value="NUCLEOSIDE-DIPHOSPHATE-SUGAR EPIMERASE"/>
    <property type="match status" value="1"/>
</dbReference>
<dbReference type="EMBL" id="BMPI01000072">
    <property type="protein sequence ID" value="GGM76180.1"/>
    <property type="molecule type" value="Genomic_DNA"/>
</dbReference>
<evidence type="ECO:0000313" key="3">
    <source>
        <dbReference type="Proteomes" id="UP000642070"/>
    </source>
</evidence>
<dbReference type="GO" id="GO:0008935">
    <property type="term" value="F:1,4-dihydroxy-2-naphthoyl-CoA synthase activity"/>
    <property type="evidence" value="ECO:0007669"/>
    <property type="project" value="TreeGrafter"/>
</dbReference>
<reference evidence="2" key="1">
    <citation type="journal article" date="2014" name="Int. J. Syst. Evol. Microbiol.">
        <title>Complete genome sequence of Corynebacterium casei LMG S-19264T (=DSM 44701T), isolated from a smear-ripened cheese.</title>
        <authorList>
            <consortium name="US DOE Joint Genome Institute (JGI-PGF)"/>
            <person name="Walter F."/>
            <person name="Albersmeier A."/>
            <person name="Kalinowski J."/>
            <person name="Ruckert C."/>
        </authorList>
    </citation>
    <scope>NUCLEOTIDE SEQUENCE</scope>
    <source>
        <strain evidence="2">JCM 19831</strain>
    </source>
</reference>
<organism evidence="2 3">
    <name type="scientific">Dactylosporangium sucinum</name>
    <dbReference type="NCBI Taxonomy" id="1424081"/>
    <lineage>
        <taxon>Bacteria</taxon>
        <taxon>Bacillati</taxon>
        <taxon>Actinomycetota</taxon>
        <taxon>Actinomycetes</taxon>
        <taxon>Micromonosporales</taxon>
        <taxon>Micromonosporaceae</taxon>
        <taxon>Dactylosporangium</taxon>
    </lineage>
</organism>
<comment type="similarity">
    <text evidence="1">Belongs to the enoyl-CoA hydratase/isomerase family.</text>
</comment>
<dbReference type="Gene3D" id="3.90.226.10">
    <property type="entry name" value="2-enoyl-CoA Hydratase, Chain A, domain 1"/>
    <property type="match status" value="1"/>
</dbReference>
<reference evidence="2" key="2">
    <citation type="submission" date="2020-09" db="EMBL/GenBank/DDBJ databases">
        <authorList>
            <person name="Sun Q."/>
            <person name="Ohkuma M."/>
        </authorList>
    </citation>
    <scope>NUCLEOTIDE SEQUENCE</scope>
    <source>
        <strain evidence="2">JCM 19831</strain>
    </source>
</reference>
<dbReference type="SUPFAM" id="SSF52096">
    <property type="entry name" value="ClpP/crotonase"/>
    <property type="match status" value="1"/>
</dbReference>
<accession>A0A917UBF4</accession>
<proteinExistence type="inferred from homology"/>
<sequence length="285" mass="31191">MSEISWTAWAADPKAPDFGDIIYERCTRSTGGSVARLTINRPDRMNSFTRHTMKELMVAIDHANQDPSVGVVVLQGAGDRAFSSGGDVAWEADRSAADWFFDVPPNHVVRFSNQPVIAAVRGYAIGGGNHLAYTCDMTIAADNAVFGQIGSRVGSPADGYMVRYLIRVIGAKRAREMWLTRRRINAAEALEWGLVNAVVPLADLDTEVLVWCDRVLDGSPTCVRILKAVFDQEIDEMAGDVRRTAHLIHPGFGQSAEAREAQQAFFEKRPPRFWPAPDGAGSTAT</sequence>
<dbReference type="CDD" id="cd06558">
    <property type="entry name" value="crotonase-like"/>
    <property type="match status" value="1"/>
</dbReference>
<protein>
    <submittedName>
        <fullName evidence="2">1,4-dihydroxy-2-naphthoyl-CoA synthase</fullName>
    </submittedName>
</protein>
<dbReference type="Gene3D" id="1.10.12.10">
    <property type="entry name" value="Lyase 2-enoyl-coa Hydratase, Chain A, domain 2"/>
    <property type="match status" value="1"/>
</dbReference>
<dbReference type="InterPro" id="IPR014748">
    <property type="entry name" value="Enoyl-CoA_hydra_C"/>
</dbReference>
<name>A0A917UBF4_9ACTN</name>
<dbReference type="PANTHER" id="PTHR43113:SF1">
    <property type="entry name" value="1,4-DIHYDROXY-2-NAPHTHOYL-COA SYNTHASE, PEROXISOMAL"/>
    <property type="match status" value="1"/>
</dbReference>
<dbReference type="InterPro" id="IPR029045">
    <property type="entry name" value="ClpP/crotonase-like_dom_sf"/>
</dbReference>
<dbReference type="AlphaFoldDB" id="A0A917UBF4"/>
<dbReference type="Proteomes" id="UP000642070">
    <property type="component" value="Unassembled WGS sequence"/>
</dbReference>